<organism evidence="1 2">
    <name type="scientific">Paenibacillus azoreducens</name>
    <dbReference type="NCBI Taxonomy" id="116718"/>
    <lineage>
        <taxon>Bacteria</taxon>
        <taxon>Bacillati</taxon>
        <taxon>Bacillota</taxon>
        <taxon>Bacilli</taxon>
        <taxon>Bacillales</taxon>
        <taxon>Paenibacillaceae</taxon>
        <taxon>Paenibacillus</taxon>
    </lineage>
</organism>
<name>A0A920CM19_9BACL</name>
<protein>
    <submittedName>
        <fullName evidence="1">Uncharacterized protein</fullName>
    </submittedName>
</protein>
<dbReference type="Proteomes" id="UP000682811">
    <property type="component" value="Unassembled WGS sequence"/>
</dbReference>
<gene>
    <name evidence="1" type="ORF">J34TS1_05110</name>
</gene>
<dbReference type="EMBL" id="BORT01000002">
    <property type="protein sequence ID" value="GIO45746.1"/>
    <property type="molecule type" value="Genomic_DNA"/>
</dbReference>
<proteinExistence type="predicted"/>
<sequence length="54" mass="6318">MAGIFRANPIHYFLISPETKNVLNYSFVNSTGTFFYFEEGFCEHEFRKGARGIY</sequence>
<accession>A0A920CM19</accession>
<reference evidence="1 2" key="1">
    <citation type="submission" date="2021-03" db="EMBL/GenBank/DDBJ databases">
        <title>Antimicrobial resistance genes in bacteria isolated from Japanese honey, and their potential for conferring macrolide and lincosamide resistance in the American foulbrood pathogen Paenibacillus larvae.</title>
        <authorList>
            <person name="Okamoto M."/>
            <person name="Kumagai M."/>
            <person name="Kanamori H."/>
            <person name="Takamatsu D."/>
        </authorList>
    </citation>
    <scope>NUCLEOTIDE SEQUENCE [LARGE SCALE GENOMIC DNA]</scope>
    <source>
        <strain evidence="1 2">J34TS1</strain>
    </source>
</reference>
<evidence type="ECO:0000313" key="2">
    <source>
        <dbReference type="Proteomes" id="UP000682811"/>
    </source>
</evidence>
<keyword evidence="2" id="KW-1185">Reference proteome</keyword>
<comment type="caution">
    <text evidence="1">The sequence shown here is derived from an EMBL/GenBank/DDBJ whole genome shotgun (WGS) entry which is preliminary data.</text>
</comment>
<dbReference type="AlphaFoldDB" id="A0A920CM19"/>
<evidence type="ECO:0000313" key="1">
    <source>
        <dbReference type="EMBL" id="GIO45746.1"/>
    </source>
</evidence>